<dbReference type="GO" id="GO:0015036">
    <property type="term" value="F:disulfide oxidoreductase activity"/>
    <property type="evidence" value="ECO:0007669"/>
    <property type="project" value="UniProtKB-ARBA"/>
</dbReference>
<dbReference type="PANTHER" id="PTHR42852:SF6">
    <property type="entry name" value="THIOL:DISULFIDE INTERCHANGE PROTEIN DSBE"/>
    <property type="match status" value="1"/>
</dbReference>
<gene>
    <name evidence="8" type="ORF">E5352_05400</name>
</gene>
<dbReference type="InterPro" id="IPR050553">
    <property type="entry name" value="Thioredoxin_ResA/DsbE_sf"/>
</dbReference>
<dbReference type="EMBL" id="SRYW01000003">
    <property type="protein sequence ID" value="TGY36044.1"/>
    <property type="molecule type" value="Genomic_DNA"/>
</dbReference>
<feature type="signal peptide" evidence="6">
    <location>
        <begin position="1"/>
        <end position="16"/>
    </location>
</feature>
<dbReference type="Gene3D" id="3.40.30.10">
    <property type="entry name" value="Glutaredoxin"/>
    <property type="match status" value="1"/>
</dbReference>
<dbReference type="PROSITE" id="PS00194">
    <property type="entry name" value="THIOREDOXIN_1"/>
    <property type="match status" value="1"/>
</dbReference>
<dbReference type="PROSITE" id="PS51257">
    <property type="entry name" value="PROKAR_LIPOPROTEIN"/>
    <property type="match status" value="1"/>
</dbReference>
<dbReference type="OrthoDB" id="9796554at2"/>
<protein>
    <submittedName>
        <fullName evidence="8">TlpA family protein disulfide reductase</fullName>
    </submittedName>
</protein>
<accession>A0A4S2D6J0</accession>
<organism evidence="8 9">
    <name type="scientific">Stenotrophomonas maltophilia</name>
    <name type="common">Pseudomonas maltophilia</name>
    <name type="synonym">Xanthomonas maltophilia</name>
    <dbReference type="NCBI Taxonomy" id="40324"/>
    <lineage>
        <taxon>Bacteria</taxon>
        <taxon>Pseudomonadati</taxon>
        <taxon>Pseudomonadota</taxon>
        <taxon>Gammaproteobacteria</taxon>
        <taxon>Lysobacterales</taxon>
        <taxon>Lysobacteraceae</taxon>
        <taxon>Stenotrophomonas</taxon>
        <taxon>Stenotrophomonas maltophilia group</taxon>
    </lineage>
</organism>
<keyword evidence="4" id="KW-0676">Redox-active center</keyword>
<keyword evidence="2" id="KW-0201">Cytochrome c-type biogenesis</keyword>
<name>A0A4S2D6J0_STEMA</name>
<dbReference type="AlphaFoldDB" id="A0A4S2D6J0"/>
<evidence type="ECO:0000256" key="5">
    <source>
        <dbReference type="SAM" id="MobiDB-lite"/>
    </source>
</evidence>
<dbReference type="Pfam" id="PF00578">
    <property type="entry name" value="AhpC-TSA"/>
    <property type="match status" value="1"/>
</dbReference>
<dbReference type="InterPro" id="IPR036249">
    <property type="entry name" value="Thioredoxin-like_sf"/>
</dbReference>
<feature type="chain" id="PRO_5020479804" evidence="6">
    <location>
        <begin position="17"/>
        <end position="188"/>
    </location>
</feature>
<dbReference type="InterPro" id="IPR013766">
    <property type="entry name" value="Thioredoxin_domain"/>
</dbReference>
<dbReference type="InterPro" id="IPR017937">
    <property type="entry name" value="Thioredoxin_CS"/>
</dbReference>
<keyword evidence="6" id="KW-0732">Signal</keyword>
<dbReference type="RefSeq" id="WP_017357597.1">
    <property type="nucleotide sequence ID" value="NZ_SRYW01000003.1"/>
</dbReference>
<evidence type="ECO:0000256" key="1">
    <source>
        <dbReference type="ARBA" id="ARBA00004196"/>
    </source>
</evidence>
<dbReference type="GO" id="GO:0016209">
    <property type="term" value="F:antioxidant activity"/>
    <property type="evidence" value="ECO:0007669"/>
    <property type="project" value="InterPro"/>
</dbReference>
<evidence type="ECO:0000256" key="2">
    <source>
        <dbReference type="ARBA" id="ARBA00022748"/>
    </source>
</evidence>
<feature type="region of interest" description="Disordered" evidence="5">
    <location>
        <begin position="21"/>
        <end position="58"/>
    </location>
</feature>
<dbReference type="PROSITE" id="PS51352">
    <property type="entry name" value="THIOREDOXIN_2"/>
    <property type="match status" value="1"/>
</dbReference>
<dbReference type="GO" id="GO:0030313">
    <property type="term" value="C:cell envelope"/>
    <property type="evidence" value="ECO:0007669"/>
    <property type="project" value="UniProtKB-SubCell"/>
</dbReference>
<dbReference type="PANTHER" id="PTHR42852">
    <property type="entry name" value="THIOL:DISULFIDE INTERCHANGE PROTEIN DSBE"/>
    <property type="match status" value="1"/>
</dbReference>
<evidence type="ECO:0000313" key="9">
    <source>
        <dbReference type="Proteomes" id="UP000306631"/>
    </source>
</evidence>
<comment type="caution">
    <text evidence="8">The sequence shown here is derived from an EMBL/GenBank/DDBJ whole genome shotgun (WGS) entry which is preliminary data.</text>
</comment>
<dbReference type="InterPro" id="IPR000866">
    <property type="entry name" value="AhpC/TSA"/>
</dbReference>
<evidence type="ECO:0000259" key="7">
    <source>
        <dbReference type="PROSITE" id="PS51352"/>
    </source>
</evidence>
<dbReference type="SUPFAM" id="SSF52833">
    <property type="entry name" value="Thioredoxin-like"/>
    <property type="match status" value="1"/>
</dbReference>
<feature type="domain" description="Thioredoxin" evidence="7">
    <location>
        <begin position="36"/>
        <end position="188"/>
    </location>
</feature>
<comment type="subcellular location">
    <subcellularLocation>
        <location evidence="1">Cell envelope</location>
    </subcellularLocation>
</comment>
<dbReference type="Proteomes" id="UP000306631">
    <property type="component" value="Unassembled WGS sequence"/>
</dbReference>
<evidence type="ECO:0000256" key="3">
    <source>
        <dbReference type="ARBA" id="ARBA00023157"/>
    </source>
</evidence>
<evidence type="ECO:0000256" key="4">
    <source>
        <dbReference type="ARBA" id="ARBA00023284"/>
    </source>
</evidence>
<evidence type="ECO:0000256" key="6">
    <source>
        <dbReference type="SAM" id="SignalP"/>
    </source>
</evidence>
<reference evidence="8 9" key="1">
    <citation type="submission" date="2019-04" db="EMBL/GenBank/DDBJ databases">
        <title>Microbes associate with the intestines of laboratory mice.</title>
        <authorList>
            <person name="Navarre W."/>
            <person name="Wong E."/>
            <person name="Huang K."/>
            <person name="Tropini C."/>
            <person name="Ng K."/>
            <person name="Yu B."/>
        </authorList>
    </citation>
    <scope>NUCLEOTIDE SEQUENCE [LARGE SCALE GENOMIC DNA]</scope>
    <source>
        <strain evidence="8 9">NM62_B4-13</strain>
    </source>
</reference>
<dbReference type="GO" id="GO:0017004">
    <property type="term" value="P:cytochrome complex assembly"/>
    <property type="evidence" value="ECO:0007669"/>
    <property type="project" value="UniProtKB-KW"/>
</dbReference>
<keyword evidence="3" id="KW-1015">Disulfide bond</keyword>
<dbReference type="CDD" id="cd02966">
    <property type="entry name" value="TlpA_like_family"/>
    <property type="match status" value="1"/>
</dbReference>
<feature type="compositionally biased region" description="Pro residues" evidence="5">
    <location>
        <begin position="24"/>
        <end position="43"/>
    </location>
</feature>
<proteinExistence type="predicted"/>
<evidence type="ECO:0000313" key="8">
    <source>
        <dbReference type="EMBL" id="TGY36044.1"/>
    </source>
</evidence>
<sequence length="188" mass="20174">MTAKPLLLALGLLALAACNKPAPTAQPEPAATPSPAPAAPAAPAPAAAPDTDRRTVERPTLKLKALDGSDYDLAAHRGKWVVVNFWATWCAPCRKEMPELSALHAMRDEIEVVGLAYEDIEPAEMKAFLEKRPVTYPIVIVDTYNPPEDFAIPRGLPLTYLIAPDGTVAKEYLGPVTAADIEQRIAAK</sequence>